<accession>A0A9P5YKY5</accession>
<dbReference type="Proteomes" id="UP000807469">
    <property type="component" value="Unassembled WGS sequence"/>
</dbReference>
<evidence type="ECO:0000259" key="1">
    <source>
        <dbReference type="Pfam" id="PF17921"/>
    </source>
</evidence>
<comment type="caution">
    <text evidence="2">The sequence shown here is derived from an EMBL/GenBank/DDBJ whole genome shotgun (WGS) entry which is preliminary data.</text>
</comment>
<evidence type="ECO:0000313" key="2">
    <source>
        <dbReference type="EMBL" id="KAF9470997.1"/>
    </source>
</evidence>
<keyword evidence="3" id="KW-1185">Reference proteome</keyword>
<reference evidence="2" key="1">
    <citation type="submission" date="2020-11" db="EMBL/GenBank/DDBJ databases">
        <authorList>
            <consortium name="DOE Joint Genome Institute"/>
            <person name="Ahrendt S."/>
            <person name="Riley R."/>
            <person name="Andreopoulos W."/>
            <person name="Labutti K."/>
            <person name="Pangilinan J."/>
            <person name="Ruiz-Duenas F.J."/>
            <person name="Barrasa J.M."/>
            <person name="Sanchez-Garcia M."/>
            <person name="Camarero S."/>
            <person name="Miyauchi S."/>
            <person name="Serrano A."/>
            <person name="Linde D."/>
            <person name="Babiker R."/>
            <person name="Drula E."/>
            <person name="Ayuso-Fernandez I."/>
            <person name="Pacheco R."/>
            <person name="Padilla G."/>
            <person name="Ferreira P."/>
            <person name="Barriuso J."/>
            <person name="Kellner H."/>
            <person name="Castanera R."/>
            <person name="Alfaro M."/>
            <person name="Ramirez L."/>
            <person name="Pisabarro A.G."/>
            <person name="Kuo A."/>
            <person name="Tritt A."/>
            <person name="Lipzen A."/>
            <person name="He G."/>
            <person name="Yan M."/>
            <person name="Ng V."/>
            <person name="Cullen D."/>
            <person name="Martin F."/>
            <person name="Rosso M.-N."/>
            <person name="Henrissat B."/>
            <person name="Hibbett D."/>
            <person name="Martinez A.T."/>
            <person name="Grigoriev I.V."/>
        </authorList>
    </citation>
    <scope>NUCLEOTIDE SEQUENCE</scope>
    <source>
        <strain evidence="2">CIRM-BRFM 674</strain>
    </source>
</reference>
<sequence>MSTVASTPPRESQSLIAYMTSGTDGLDLLANVRGRYGEDLFFNAILQKPKEYRNFEVDNDLIYLKDRDLRLLCIPKVMINRRSVREIVISEAHSLLAHLGASKTLDYLRDHVWWK</sequence>
<dbReference type="Pfam" id="PF17921">
    <property type="entry name" value="Integrase_H2C2"/>
    <property type="match status" value="1"/>
</dbReference>
<dbReference type="InterPro" id="IPR041588">
    <property type="entry name" value="Integrase_H2C2"/>
</dbReference>
<dbReference type="Gene3D" id="1.10.340.70">
    <property type="match status" value="1"/>
</dbReference>
<feature type="domain" description="Integrase zinc-binding" evidence="1">
    <location>
        <begin position="82"/>
        <end position="115"/>
    </location>
</feature>
<dbReference type="EMBL" id="MU155783">
    <property type="protein sequence ID" value="KAF9470997.1"/>
    <property type="molecule type" value="Genomic_DNA"/>
</dbReference>
<name>A0A9P5YKY5_9AGAR</name>
<evidence type="ECO:0000313" key="3">
    <source>
        <dbReference type="Proteomes" id="UP000807469"/>
    </source>
</evidence>
<organism evidence="2 3">
    <name type="scientific">Pholiota conissans</name>
    <dbReference type="NCBI Taxonomy" id="109636"/>
    <lineage>
        <taxon>Eukaryota</taxon>
        <taxon>Fungi</taxon>
        <taxon>Dikarya</taxon>
        <taxon>Basidiomycota</taxon>
        <taxon>Agaricomycotina</taxon>
        <taxon>Agaricomycetes</taxon>
        <taxon>Agaricomycetidae</taxon>
        <taxon>Agaricales</taxon>
        <taxon>Agaricineae</taxon>
        <taxon>Strophariaceae</taxon>
        <taxon>Pholiota</taxon>
    </lineage>
</organism>
<feature type="non-terminal residue" evidence="2">
    <location>
        <position position="115"/>
    </location>
</feature>
<protein>
    <recommendedName>
        <fullName evidence="1">Integrase zinc-binding domain-containing protein</fullName>
    </recommendedName>
</protein>
<dbReference type="OrthoDB" id="3249394at2759"/>
<dbReference type="AlphaFoldDB" id="A0A9P5YKY5"/>
<proteinExistence type="predicted"/>
<gene>
    <name evidence="2" type="ORF">BDN70DRAFT_820593</name>
</gene>